<dbReference type="InterPro" id="IPR007235">
    <property type="entry name" value="Glyco_trans_28_C"/>
</dbReference>
<proteinExistence type="predicted"/>
<evidence type="ECO:0000259" key="1">
    <source>
        <dbReference type="Pfam" id="PF04101"/>
    </source>
</evidence>
<dbReference type="Pfam" id="PF04101">
    <property type="entry name" value="Glyco_tran_28_C"/>
    <property type="match status" value="1"/>
</dbReference>
<dbReference type="Gene3D" id="3.40.50.2000">
    <property type="entry name" value="Glycogen Phosphorylase B"/>
    <property type="match status" value="1"/>
</dbReference>
<reference evidence="2 3" key="1">
    <citation type="submission" date="2024-09" db="EMBL/GenBank/DDBJ databases">
        <authorList>
            <person name="Sun Q."/>
            <person name="Mori K."/>
        </authorList>
    </citation>
    <scope>NUCLEOTIDE SEQUENCE [LARGE SCALE GENOMIC DNA]</scope>
    <source>
        <strain evidence="2 3">KCTC 23076</strain>
    </source>
</reference>
<name>A0ABV6RVQ5_9GAMM</name>
<dbReference type="RefSeq" id="WP_386673358.1">
    <property type="nucleotide sequence ID" value="NZ_JBHLTG010000007.1"/>
</dbReference>
<dbReference type="EMBL" id="JBHLTG010000007">
    <property type="protein sequence ID" value="MFC0681066.1"/>
    <property type="molecule type" value="Genomic_DNA"/>
</dbReference>
<organism evidence="2 3">
    <name type="scientific">Lysobacter korlensis</name>
    <dbReference type="NCBI Taxonomy" id="553636"/>
    <lineage>
        <taxon>Bacteria</taxon>
        <taxon>Pseudomonadati</taxon>
        <taxon>Pseudomonadota</taxon>
        <taxon>Gammaproteobacteria</taxon>
        <taxon>Lysobacterales</taxon>
        <taxon>Lysobacteraceae</taxon>
        <taxon>Lysobacter</taxon>
    </lineage>
</organism>
<gene>
    <name evidence="2" type="ORF">ACFFGH_24830</name>
</gene>
<accession>A0ABV6RVQ5</accession>
<protein>
    <submittedName>
        <fullName evidence="2">Glycosyltransferase</fullName>
    </submittedName>
</protein>
<sequence length="187" mass="20028">MSATVVVSAGTYHLPFNRLVDWMEPWVQAHPDVRVVMQHGPGRPLPGAENHAILSHAELLALCAEATAVVLQGGAGGVMDMRQLGRIPIVVPRVPVDDEVVDDHQLIFSEQVSRLGLIHRATTRDELVALLNAALAGDLPTRTAAGAPTSGVSAVGDLLRELPRPASRSLRARRFASSARSLVRRGH</sequence>
<dbReference type="Proteomes" id="UP001589896">
    <property type="component" value="Unassembled WGS sequence"/>
</dbReference>
<keyword evidence="3" id="KW-1185">Reference proteome</keyword>
<comment type="caution">
    <text evidence="2">The sequence shown here is derived from an EMBL/GenBank/DDBJ whole genome shotgun (WGS) entry which is preliminary data.</text>
</comment>
<evidence type="ECO:0000313" key="3">
    <source>
        <dbReference type="Proteomes" id="UP001589896"/>
    </source>
</evidence>
<dbReference type="SUPFAM" id="SSF53756">
    <property type="entry name" value="UDP-Glycosyltransferase/glycogen phosphorylase"/>
    <property type="match status" value="1"/>
</dbReference>
<evidence type="ECO:0000313" key="2">
    <source>
        <dbReference type="EMBL" id="MFC0681066.1"/>
    </source>
</evidence>
<feature type="domain" description="Glycosyl transferase family 28 C-terminal" evidence="1">
    <location>
        <begin position="4"/>
        <end position="136"/>
    </location>
</feature>